<dbReference type="Proteomes" id="UP000030140">
    <property type="component" value="Unassembled WGS sequence"/>
</dbReference>
<evidence type="ECO:0008006" key="3">
    <source>
        <dbReference type="Google" id="ProtNLM"/>
    </source>
</evidence>
<evidence type="ECO:0000313" key="2">
    <source>
        <dbReference type="Proteomes" id="UP000030140"/>
    </source>
</evidence>
<evidence type="ECO:0000313" key="1">
    <source>
        <dbReference type="EMBL" id="KGO06664.1"/>
    </source>
</evidence>
<gene>
    <name evidence="1" type="ORF">NV36_07270</name>
</gene>
<accession>A0A0A2GTQ0</accession>
<protein>
    <recommendedName>
        <fullName evidence="3">Lipoprotein</fullName>
    </recommendedName>
</protein>
<organism evidence="1 2">
    <name type="scientific">Dokdonia donghaensis DSW-1</name>
    <dbReference type="NCBI Taxonomy" id="1300343"/>
    <lineage>
        <taxon>Bacteria</taxon>
        <taxon>Pseudomonadati</taxon>
        <taxon>Bacteroidota</taxon>
        <taxon>Flavobacteriia</taxon>
        <taxon>Flavobacteriales</taxon>
        <taxon>Flavobacteriaceae</taxon>
        <taxon>Dokdonia</taxon>
    </lineage>
</organism>
<dbReference type="PROSITE" id="PS51257">
    <property type="entry name" value="PROKAR_LIPOPROTEIN"/>
    <property type="match status" value="1"/>
</dbReference>
<dbReference type="Pfam" id="PF19765">
    <property type="entry name" value="DUF6252"/>
    <property type="match status" value="2"/>
</dbReference>
<keyword evidence="2" id="KW-1185">Reference proteome</keyword>
<comment type="caution">
    <text evidence="1">The sequence shown here is derived from an EMBL/GenBank/DDBJ whole genome shotgun (WGS) entry which is preliminary data.</text>
</comment>
<sequence>MKVVFLTLISVMLFTSCSTIEDNSPALQGIKDSLLFRANDSRAIFNTDGSLVVTGERGLEAVNLLVNNQSQSPVTLGGSNNTNIAVYTDENGVEYSTLNPLSRGNFAYSLNGDNSLSGEFNFTAYTESLQDSVFFYRGVAYQVPILSPLMNEPEVIVLQNNFTAKVNTIMFTPTIINSSVSGNLITVVGQTSTTSLALNFPLNTMAGDYLLGTNPDLSAGYTVPNGVSNATSGELTIITNDAANELIVGTFSFQTDDGFEVTEGAFTINY</sequence>
<dbReference type="InterPro" id="IPR046219">
    <property type="entry name" value="DUF6252"/>
</dbReference>
<reference evidence="1 2" key="1">
    <citation type="submission" date="2014-10" db="EMBL/GenBank/DDBJ databases">
        <title>Draft genome sequence of the proteorhodopsin-containing marine bacterium Dokdonia donghaensis.</title>
        <authorList>
            <person name="Gomez-Consarnau L."/>
            <person name="Gonzalez J.M."/>
            <person name="Riedel T."/>
            <person name="Jaenicke S."/>
            <person name="Wagner-Doebler I."/>
            <person name="Fuhrman J.A."/>
        </authorList>
    </citation>
    <scope>NUCLEOTIDE SEQUENCE [LARGE SCALE GENOMIC DNA]</scope>
    <source>
        <strain evidence="1 2">DSW-1</strain>
    </source>
</reference>
<dbReference type="AlphaFoldDB" id="A0A0A2GTQ0"/>
<name>A0A0A2GTQ0_9FLAO</name>
<dbReference type="OrthoDB" id="1448607at2"/>
<dbReference type="EMBL" id="JSAQ01000001">
    <property type="protein sequence ID" value="KGO06664.1"/>
    <property type="molecule type" value="Genomic_DNA"/>
</dbReference>
<dbReference type="RefSeq" id="WP_035325803.1">
    <property type="nucleotide sequence ID" value="NZ_CP015125.1"/>
</dbReference>
<proteinExistence type="predicted"/>